<gene>
    <name evidence="5" type="ORF">ASZ90_020030</name>
</gene>
<feature type="domain" description="Peptidase family U32 C-terminal" evidence="4">
    <location>
        <begin position="323"/>
        <end position="403"/>
    </location>
</feature>
<dbReference type="InterPro" id="IPR036206">
    <property type="entry name" value="ThiamineP_synth_sf"/>
</dbReference>
<evidence type="ECO:0000256" key="3">
    <source>
        <dbReference type="ARBA" id="ARBA00038374"/>
    </source>
</evidence>
<accession>A0A0W8E2P9</accession>
<dbReference type="PROSITE" id="PS01276">
    <property type="entry name" value="PEPTIDASE_U32"/>
    <property type="match status" value="1"/>
</dbReference>
<dbReference type="Pfam" id="PF01136">
    <property type="entry name" value="Peptidase_U32"/>
    <property type="match status" value="1"/>
</dbReference>
<dbReference type="Gene3D" id="2.40.30.10">
    <property type="entry name" value="Translation factors"/>
    <property type="match status" value="1"/>
</dbReference>
<evidence type="ECO:0000256" key="1">
    <source>
        <dbReference type="ARBA" id="ARBA00022670"/>
    </source>
</evidence>
<evidence type="ECO:0000259" key="4">
    <source>
        <dbReference type="Pfam" id="PF16325"/>
    </source>
</evidence>
<dbReference type="Pfam" id="PF16325">
    <property type="entry name" value="Peptidase_U32_C"/>
    <property type="match status" value="1"/>
</dbReference>
<dbReference type="InterPro" id="IPR001539">
    <property type="entry name" value="Peptidase_U32"/>
</dbReference>
<sequence>MKRPELVLPAGDLEKLKTACLFGADAVYVGGKEYSLRAYAGNLSMPEIIEGLKFAHARQRKVYIAVNILARNHDLLKLPEYLEQLAEIGVDGLIISDPGVMKMASRYASHLPITISTQANVSNYEAAQLYGELGAKRIVLARELTLEEIAEIKSRVEVEIEVFVHGAMCVSYSGRCLLSHYMAGRSGNRGECAHPCRYSYSLMEEKRAGEYFPIHEDEKGTYILNSRDLCLLEYIPQLMQAGIDAFKVEGRMKSPLYVASTASTYRSAIDHYGANGGVFTPEQIKAWVDELSTTATRPFTNGFIEGESPLLQDINKNIPLIRVDFCGIVKDYDKQKKMLEIEQRANFGPGEDMEIMLPGQGIKKIEICCIYDKEGQELDRARHPRQRVMVPSLEPIPENSILRRAGA</sequence>
<keyword evidence="1" id="KW-0645">Protease</keyword>
<dbReference type="GO" id="GO:0008233">
    <property type="term" value="F:peptidase activity"/>
    <property type="evidence" value="ECO:0007669"/>
    <property type="project" value="UniProtKB-KW"/>
</dbReference>
<evidence type="ECO:0000256" key="2">
    <source>
        <dbReference type="ARBA" id="ARBA00022801"/>
    </source>
</evidence>
<dbReference type="AlphaFoldDB" id="A0A0W8E2P9"/>
<name>A0A0W8E2P9_9ZZZZ</name>
<protein>
    <submittedName>
        <fullName evidence="5">Peptidase, u32 family large subunit</fullName>
    </submittedName>
</protein>
<comment type="caution">
    <text evidence="5">The sequence shown here is derived from an EMBL/GenBank/DDBJ whole genome shotgun (WGS) entry which is preliminary data.</text>
</comment>
<comment type="similarity">
    <text evidence="3">Belongs to the peptidase U32 family.</text>
</comment>
<evidence type="ECO:0000313" key="5">
    <source>
        <dbReference type="EMBL" id="KUG02662.1"/>
    </source>
</evidence>
<dbReference type="EMBL" id="LNQE01001916">
    <property type="protein sequence ID" value="KUG02662.1"/>
    <property type="molecule type" value="Genomic_DNA"/>
</dbReference>
<organism evidence="5">
    <name type="scientific">hydrocarbon metagenome</name>
    <dbReference type="NCBI Taxonomy" id="938273"/>
    <lineage>
        <taxon>unclassified sequences</taxon>
        <taxon>metagenomes</taxon>
        <taxon>ecological metagenomes</taxon>
    </lineage>
</organism>
<reference evidence="5" key="1">
    <citation type="journal article" date="2015" name="Proc. Natl. Acad. Sci. U.S.A.">
        <title>Networks of energetic and metabolic interactions define dynamics in microbial communities.</title>
        <authorList>
            <person name="Embree M."/>
            <person name="Liu J.K."/>
            <person name="Al-Bassam M.M."/>
            <person name="Zengler K."/>
        </authorList>
    </citation>
    <scope>NUCLEOTIDE SEQUENCE</scope>
</reference>
<proteinExistence type="inferred from homology"/>
<dbReference type="GO" id="GO:0006508">
    <property type="term" value="P:proteolysis"/>
    <property type="evidence" value="ECO:0007669"/>
    <property type="project" value="UniProtKB-KW"/>
</dbReference>
<dbReference type="InterPro" id="IPR051454">
    <property type="entry name" value="RNA/ubiquinone_mod_enzymes"/>
</dbReference>
<dbReference type="PANTHER" id="PTHR30217">
    <property type="entry name" value="PEPTIDASE U32 FAMILY"/>
    <property type="match status" value="1"/>
</dbReference>
<dbReference type="SUPFAM" id="SSF51391">
    <property type="entry name" value="Thiamin phosphate synthase"/>
    <property type="match status" value="1"/>
</dbReference>
<dbReference type="InterPro" id="IPR032525">
    <property type="entry name" value="Peptidase_U32_C"/>
</dbReference>
<dbReference type="PANTHER" id="PTHR30217:SF6">
    <property type="entry name" value="TRNA HYDROXYLATION PROTEIN P"/>
    <property type="match status" value="1"/>
</dbReference>
<keyword evidence="2" id="KW-0378">Hydrolase</keyword>